<dbReference type="InterPro" id="IPR001584">
    <property type="entry name" value="Integrase_cat-core"/>
</dbReference>
<dbReference type="GO" id="GO:0016787">
    <property type="term" value="F:hydrolase activity"/>
    <property type="evidence" value="ECO:0007669"/>
    <property type="project" value="UniProtKB-KW"/>
</dbReference>
<evidence type="ECO:0000313" key="9">
    <source>
        <dbReference type="Proteomes" id="UP000265515"/>
    </source>
</evidence>
<dbReference type="Gramene" id="GBG84597">
    <property type="protein sequence ID" value="GBG84597"/>
    <property type="gene ID" value="CBR_g38880"/>
</dbReference>
<gene>
    <name evidence="8" type="ORF">CBR_g38880</name>
</gene>
<dbReference type="SUPFAM" id="SSF57756">
    <property type="entry name" value="Retrovirus zinc finger-like domains"/>
    <property type="match status" value="1"/>
</dbReference>
<keyword evidence="9" id="KW-1185">Reference proteome</keyword>
<keyword evidence="3" id="KW-0540">Nuclease</keyword>
<keyword evidence="6" id="KW-0695">RNA-directed DNA polymerase</keyword>
<evidence type="ECO:0000256" key="2">
    <source>
        <dbReference type="ARBA" id="ARBA00022695"/>
    </source>
</evidence>
<name>A0A388LQK6_CHABU</name>
<feature type="domain" description="Integrase catalytic" evidence="7">
    <location>
        <begin position="757"/>
        <end position="876"/>
    </location>
</feature>
<dbReference type="PANTHER" id="PTHR37984:SF15">
    <property type="entry name" value="INTEGRASE CATALYTIC DOMAIN-CONTAINING PROTEIN"/>
    <property type="match status" value="1"/>
</dbReference>
<dbReference type="InterPro" id="IPR043502">
    <property type="entry name" value="DNA/RNA_pol_sf"/>
</dbReference>
<keyword evidence="1" id="KW-0808">Transferase</keyword>
<evidence type="ECO:0000259" key="7">
    <source>
        <dbReference type="PROSITE" id="PS50994"/>
    </source>
</evidence>
<dbReference type="InterPro" id="IPR041373">
    <property type="entry name" value="RT_RNaseH"/>
</dbReference>
<evidence type="ECO:0000256" key="4">
    <source>
        <dbReference type="ARBA" id="ARBA00022759"/>
    </source>
</evidence>
<dbReference type="Proteomes" id="UP000265515">
    <property type="component" value="Unassembled WGS sequence"/>
</dbReference>
<dbReference type="InterPro" id="IPR012337">
    <property type="entry name" value="RNaseH-like_sf"/>
</dbReference>
<comment type="caution">
    <text evidence="8">The sequence shown here is derived from an EMBL/GenBank/DDBJ whole genome shotgun (WGS) entry which is preliminary data.</text>
</comment>
<keyword evidence="5" id="KW-0378">Hydrolase</keyword>
<evidence type="ECO:0000256" key="5">
    <source>
        <dbReference type="ARBA" id="ARBA00022801"/>
    </source>
</evidence>
<accession>A0A388LQK6</accession>
<dbReference type="PROSITE" id="PS50994">
    <property type="entry name" value="INTEGRASE"/>
    <property type="match status" value="1"/>
</dbReference>
<dbReference type="GO" id="GO:0003676">
    <property type="term" value="F:nucleic acid binding"/>
    <property type="evidence" value="ECO:0007669"/>
    <property type="project" value="InterPro"/>
</dbReference>
<dbReference type="SUPFAM" id="SSF56672">
    <property type="entry name" value="DNA/RNA polymerases"/>
    <property type="match status" value="1"/>
</dbReference>
<evidence type="ECO:0000313" key="8">
    <source>
        <dbReference type="EMBL" id="GBG84597.1"/>
    </source>
</evidence>
<dbReference type="SUPFAM" id="SSF53098">
    <property type="entry name" value="Ribonuclease H-like"/>
    <property type="match status" value="1"/>
</dbReference>
<dbReference type="InterPro" id="IPR036397">
    <property type="entry name" value="RNaseH_sf"/>
</dbReference>
<dbReference type="InterPro" id="IPR036875">
    <property type="entry name" value="Znf_CCHC_sf"/>
</dbReference>
<keyword evidence="2" id="KW-0548">Nucleotidyltransferase</keyword>
<dbReference type="Pfam" id="PF17917">
    <property type="entry name" value="RT_RNaseH"/>
    <property type="match status" value="1"/>
</dbReference>
<organism evidence="8 9">
    <name type="scientific">Chara braunii</name>
    <name type="common">Braun's stonewort</name>
    <dbReference type="NCBI Taxonomy" id="69332"/>
    <lineage>
        <taxon>Eukaryota</taxon>
        <taxon>Viridiplantae</taxon>
        <taxon>Streptophyta</taxon>
        <taxon>Charophyceae</taxon>
        <taxon>Charales</taxon>
        <taxon>Characeae</taxon>
        <taxon>Chara</taxon>
    </lineage>
</organism>
<dbReference type="InterPro" id="IPR050951">
    <property type="entry name" value="Retrovirus_Pol_polyprotein"/>
</dbReference>
<evidence type="ECO:0000256" key="3">
    <source>
        <dbReference type="ARBA" id="ARBA00022722"/>
    </source>
</evidence>
<dbReference type="GO" id="GO:0008270">
    <property type="term" value="F:zinc ion binding"/>
    <property type="evidence" value="ECO:0007669"/>
    <property type="project" value="InterPro"/>
</dbReference>
<keyword evidence="4" id="KW-0255">Endonuclease</keyword>
<dbReference type="AlphaFoldDB" id="A0A388LQK6"/>
<dbReference type="GO" id="GO:0004519">
    <property type="term" value="F:endonuclease activity"/>
    <property type="evidence" value="ECO:0007669"/>
    <property type="project" value="UniProtKB-KW"/>
</dbReference>
<dbReference type="PANTHER" id="PTHR37984">
    <property type="entry name" value="PROTEIN CBG26694"/>
    <property type="match status" value="1"/>
</dbReference>
<evidence type="ECO:0000256" key="6">
    <source>
        <dbReference type="ARBA" id="ARBA00022918"/>
    </source>
</evidence>
<dbReference type="Gene3D" id="3.30.420.10">
    <property type="entry name" value="Ribonuclease H-like superfamily/Ribonuclease H"/>
    <property type="match status" value="1"/>
</dbReference>
<protein>
    <recommendedName>
        <fullName evidence="7">Integrase catalytic domain-containing protein</fullName>
    </recommendedName>
</protein>
<dbReference type="GO" id="GO:0003964">
    <property type="term" value="F:RNA-directed DNA polymerase activity"/>
    <property type="evidence" value="ECO:0007669"/>
    <property type="project" value="UniProtKB-KW"/>
</dbReference>
<sequence>MAGEASSSKGGLRKIVSSLTRALNKNQGYLADDKKKLTFDGVNITKFLIDYENLAALLKWTEEEKMEHLGQHVSLSLGQDIMAIVVASRSWKETRDVMMRKYLAAEKMATEADLAVVQRKNFATYNDFLREFTLVALRIPGVTDRIMSKYFLRQFSEFDKDKILSVCQQTSKFVNTRDVDFSTVTDLAEKTVVTDTLALLKEGEVIDLTSRTADKVKKGIESLHERVHGVDNKIERMEIALLVMQAQVFRPPLPPQEAVVPPGVANRGFGRRDPANEQCKYCTAIGHYMRACPKLNHDILKRRCTRSLKREIFGAQGERVNWNSPGGMRRAIIMLNGLEITVVEAEPVGEIIWDQPRGRGPQVNFILENDGRDRVNATTPLGTAGRRINRDTIMEKVVGSSEPQAEPEAEELEKVYGEPREEEHADKVTAAKKKFRYQIPILTLSELDDTINKLLGTMVSVSFQTTLQARPRLLKGLRQLLTRRREEIGDNLELPEGEREEEAPQEEARFGKDRQDITVGDTTAHDDGERRYSQFKKEVLAILHCLKTFQAYLFGRRFILRIDPTNVAGALKNYRPIDPTVGRWVGFIWQFDYKIERIAGIRNKADGLSGVCITPEGMEDAEPIDAFLEYEGGTLAVDNEMMGGGCTSGELLIQTLEKGAPAVVAELREGPVTIRGRREEKDSWGAIVGPKEERIAMAVEGGRETVMSLVESWERKELQWVVNQMREGKDGGKEGEEFFYVQSYEGLFREIRLLLVGNKQPTEVSIKAREEAERYILDARDNLSGFVEAVALKKKTGKNVADWIEDFYLRHPFVRRCIANNGTEFVNQEVLGMLKRLCVPIKLIKPYHPEANAPMERGHRTLKNTIAKLAADHLGN</sequence>
<evidence type="ECO:0000256" key="1">
    <source>
        <dbReference type="ARBA" id="ARBA00022679"/>
    </source>
</evidence>
<proteinExistence type="predicted"/>
<dbReference type="EMBL" id="BFEA01000482">
    <property type="protein sequence ID" value="GBG84597.1"/>
    <property type="molecule type" value="Genomic_DNA"/>
</dbReference>
<dbReference type="GO" id="GO:0015074">
    <property type="term" value="P:DNA integration"/>
    <property type="evidence" value="ECO:0007669"/>
    <property type="project" value="InterPro"/>
</dbReference>
<reference evidence="8 9" key="1">
    <citation type="journal article" date="2018" name="Cell">
        <title>The Chara Genome: Secondary Complexity and Implications for Plant Terrestrialization.</title>
        <authorList>
            <person name="Nishiyama T."/>
            <person name="Sakayama H."/>
            <person name="Vries J.D."/>
            <person name="Buschmann H."/>
            <person name="Saint-Marcoux D."/>
            <person name="Ullrich K.K."/>
            <person name="Haas F.B."/>
            <person name="Vanderstraeten L."/>
            <person name="Becker D."/>
            <person name="Lang D."/>
            <person name="Vosolsobe S."/>
            <person name="Rombauts S."/>
            <person name="Wilhelmsson P.K.I."/>
            <person name="Janitza P."/>
            <person name="Kern R."/>
            <person name="Heyl A."/>
            <person name="Rumpler F."/>
            <person name="Villalobos L.I.A.C."/>
            <person name="Clay J.M."/>
            <person name="Skokan R."/>
            <person name="Toyoda A."/>
            <person name="Suzuki Y."/>
            <person name="Kagoshima H."/>
            <person name="Schijlen E."/>
            <person name="Tajeshwar N."/>
            <person name="Catarino B."/>
            <person name="Hetherington A.J."/>
            <person name="Saltykova A."/>
            <person name="Bonnot C."/>
            <person name="Breuninger H."/>
            <person name="Symeonidi A."/>
            <person name="Radhakrishnan G.V."/>
            <person name="Van Nieuwerburgh F."/>
            <person name="Deforce D."/>
            <person name="Chang C."/>
            <person name="Karol K.G."/>
            <person name="Hedrich R."/>
            <person name="Ulvskov P."/>
            <person name="Glockner G."/>
            <person name="Delwiche C.F."/>
            <person name="Petrasek J."/>
            <person name="Van de Peer Y."/>
            <person name="Friml J."/>
            <person name="Beilby M."/>
            <person name="Dolan L."/>
            <person name="Kohara Y."/>
            <person name="Sugano S."/>
            <person name="Fujiyama A."/>
            <person name="Delaux P.-M."/>
            <person name="Quint M."/>
            <person name="TheiBen G."/>
            <person name="Hagemann M."/>
            <person name="Harholt J."/>
            <person name="Dunand C."/>
            <person name="Zachgo S."/>
            <person name="Langdale J."/>
            <person name="Maumus F."/>
            <person name="Straeten D.V.D."/>
            <person name="Gould S.B."/>
            <person name="Rensing S.A."/>
        </authorList>
    </citation>
    <scope>NUCLEOTIDE SEQUENCE [LARGE SCALE GENOMIC DNA]</scope>
    <source>
        <strain evidence="8 9">S276</strain>
    </source>
</reference>